<dbReference type="GeneID" id="5024381"/>
<name>A0CK82_PARTE</name>
<dbReference type="Proteomes" id="UP000000600">
    <property type="component" value="Unassembled WGS sequence"/>
</dbReference>
<dbReference type="HOGENOM" id="CLU_367814_0_0_1"/>
<evidence type="ECO:0000256" key="3">
    <source>
        <dbReference type="ARBA" id="ARBA00022729"/>
    </source>
</evidence>
<keyword evidence="3" id="KW-0732">Signal</keyword>
<organism evidence="7 8">
    <name type="scientific">Paramecium tetraurelia</name>
    <dbReference type="NCBI Taxonomy" id="5888"/>
    <lineage>
        <taxon>Eukaryota</taxon>
        <taxon>Sar</taxon>
        <taxon>Alveolata</taxon>
        <taxon>Ciliophora</taxon>
        <taxon>Intramacronucleata</taxon>
        <taxon>Oligohymenophorea</taxon>
        <taxon>Peniculida</taxon>
        <taxon>Parameciidae</taxon>
        <taxon>Paramecium</taxon>
    </lineage>
</organism>
<comment type="similarity">
    <text evidence="1">Belongs to the peptidase A1 family.</text>
</comment>
<dbReference type="Pfam" id="PF00026">
    <property type="entry name" value="Asp"/>
    <property type="match status" value="1"/>
</dbReference>
<evidence type="ECO:0000256" key="4">
    <source>
        <dbReference type="ARBA" id="ARBA00022801"/>
    </source>
</evidence>
<sequence>MLALLLVQIGSSMPIYGNFSQYYYYVELNNKKWILDQAFDGAIEDTECLGSNNSKSQFFFAQRFIQIRSLPLSKNMIREADSANYICQDTCKMQIGDFTINNYCGQFYSQHQEINNYLGLGQIVQNPKSDQQLKLCLAQNGGYMKIGNFENDEHHIQIDYVQLNCFMESNCQKNRLQFIGLEIKQFFLYPLSKIEVVADFSNTYVELPSYMYMPLIQHIQCQGVFCPRRNDSEGLICYDNDYDDVDKFYQKFPNIRFYFYVNSKFVWFPQDYLVTHDNKTYCFPVRGGTSKIILGQPFMRNKEFIFGKDKLIINYQNCSEETSLDAPTISLDIIAHIHIHHLLHPIQVQIEENKLIIDQSTHSMIILLFSIVSSQLIFDLKRDVYKSEYFIELDIGTPSKKTNFVADTGAPITSFICNSNSNTLHMCNQDQNSDCLSQFVTYDGELSSAISAYDLMKIQKNNIILNFECISQDSTQILGLGSQSNFINALYKEFQFQSEHQIFSILLTNENGKLTVGQDYPNYNDSSIPFSYQSYYFQVDLVTVSDDNNNIVFQPNQLEDYEIIVDTGSTLINMDSETFQSFIKSFSKCEKDPRGCPQKKEIYGYQCYLYNRPHYGDISNFYETFPEFSFNFKNGYKYKLSAKDYLINLQDNYYCVPFEGFARNYETKFKKIILLGQPFMRNKEFYFDLKEYKIFIKDPETSQNFLHYTNLTDLGLNTYIFVELALMIGICFFYRKYSAQIRGMFRSSRPNQGVNPYA</sequence>
<feature type="transmembrane region" description="Helical" evidence="5">
    <location>
        <begin position="714"/>
        <end position="734"/>
    </location>
</feature>
<dbReference type="InterPro" id="IPR001461">
    <property type="entry name" value="Aspartic_peptidase_A1"/>
</dbReference>
<dbReference type="SUPFAM" id="SSF50630">
    <property type="entry name" value="Acid proteases"/>
    <property type="match status" value="2"/>
</dbReference>
<dbReference type="InterPro" id="IPR032799">
    <property type="entry name" value="TAXi_C"/>
</dbReference>
<dbReference type="AlphaFoldDB" id="A0CK82"/>
<dbReference type="GO" id="GO:0006508">
    <property type="term" value="P:proteolysis"/>
    <property type="evidence" value="ECO:0007669"/>
    <property type="project" value="UniProtKB-KW"/>
</dbReference>
<dbReference type="PANTHER" id="PTHR13683:SF375">
    <property type="entry name" value="PEPTIDASE A1 DOMAIN-CONTAINING PROTEIN"/>
    <property type="match status" value="1"/>
</dbReference>
<dbReference type="STRING" id="5888.A0CK82"/>
<dbReference type="GO" id="GO:0004190">
    <property type="term" value="F:aspartic-type endopeptidase activity"/>
    <property type="evidence" value="ECO:0007669"/>
    <property type="project" value="InterPro"/>
</dbReference>
<evidence type="ECO:0000256" key="1">
    <source>
        <dbReference type="ARBA" id="ARBA00007447"/>
    </source>
</evidence>
<dbReference type="OrthoDB" id="2747330at2759"/>
<keyword evidence="5" id="KW-1133">Transmembrane helix</keyword>
<dbReference type="InterPro" id="IPR033121">
    <property type="entry name" value="PEPTIDASE_A1"/>
</dbReference>
<dbReference type="KEGG" id="ptm:GSPATT00000912001"/>
<dbReference type="EMBL" id="CT868096">
    <property type="protein sequence ID" value="CAK71199.1"/>
    <property type="molecule type" value="Genomic_DNA"/>
</dbReference>
<feature type="domain" description="Peptidase A1" evidence="6">
    <location>
        <begin position="389"/>
        <end position="697"/>
    </location>
</feature>
<dbReference type="Pfam" id="PF14541">
    <property type="entry name" value="TAXi_C"/>
    <property type="match status" value="1"/>
</dbReference>
<protein>
    <recommendedName>
        <fullName evidence="6">Peptidase A1 domain-containing protein</fullName>
    </recommendedName>
</protein>
<evidence type="ECO:0000313" key="7">
    <source>
        <dbReference type="EMBL" id="CAK71199.1"/>
    </source>
</evidence>
<keyword evidence="8" id="KW-1185">Reference proteome</keyword>
<evidence type="ECO:0000313" key="8">
    <source>
        <dbReference type="Proteomes" id="UP000000600"/>
    </source>
</evidence>
<keyword evidence="5" id="KW-0472">Membrane</keyword>
<evidence type="ECO:0000256" key="5">
    <source>
        <dbReference type="SAM" id="Phobius"/>
    </source>
</evidence>
<dbReference type="InterPro" id="IPR021109">
    <property type="entry name" value="Peptidase_aspartic_dom_sf"/>
</dbReference>
<gene>
    <name evidence="7" type="ORF">GSPATT00000912001</name>
</gene>
<dbReference type="Gene3D" id="2.40.70.10">
    <property type="entry name" value="Acid Proteases"/>
    <property type="match status" value="3"/>
</dbReference>
<evidence type="ECO:0000259" key="6">
    <source>
        <dbReference type="PROSITE" id="PS51767"/>
    </source>
</evidence>
<proteinExistence type="inferred from homology"/>
<evidence type="ECO:0000256" key="2">
    <source>
        <dbReference type="ARBA" id="ARBA00022670"/>
    </source>
</evidence>
<accession>A0CK82</accession>
<dbReference type="InParanoid" id="A0CK82"/>
<dbReference type="PANTHER" id="PTHR13683">
    <property type="entry name" value="ASPARTYL PROTEASES"/>
    <property type="match status" value="1"/>
</dbReference>
<keyword evidence="4" id="KW-0378">Hydrolase</keyword>
<dbReference type="RefSeq" id="XP_001438596.1">
    <property type="nucleotide sequence ID" value="XM_001438559.1"/>
</dbReference>
<dbReference type="PROSITE" id="PS51767">
    <property type="entry name" value="PEPTIDASE_A1"/>
    <property type="match status" value="1"/>
</dbReference>
<keyword evidence="2" id="KW-0645">Protease</keyword>
<keyword evidence="5" id="KW-0812">Transmembrane</keyword>
<reference evidence="7 8" key="1">
    <citation type="journal article" date="2006" name="Nature">
        <title>Global trends of whole-genome duplications revealed by the ciliate Paramecium tetraurelia.</title>
        <authorList>
            <consortium name="Genoscope"/>
            <person name="Aury J.-M."/>
            <person name="Jaillon O."/>
            <person name="Duret L."/>
            <person name="Noel B."/>
            <person name="Jubin C."/>
            <person name="Porcel B.M."/>
            <person name="Segurens B."/>
            <person name="Daubin V."/>
            <person name="Anthouard V."/>
            <person name="Aiach N."/>
            <person name="Arnaiz O."/>
            <person name="Billaut A."/>
            <person name="Beisson J."/>
            <person name="Blanc I."/>
            <person name="Bouhouche K."/>
            <person name="Camara F."/>
            <person name="Duharcourt S."/>
            <person name="Guigo R."/>
            <person name="Gogendeau D."/>
            <person name="Katinka M."/>
            <person name="Keller A.-M."/>
            <person name="Kissmehl R."/>
            <person name="Klotz C."/>
            <person name="Koll F."/>
            <person name="Le Moue A."/>
            <person name="Lepere C."/>
            <person name="Malinsky S."/>
            <person name="Nowacki M."/>
            <person name="Nowak J.K."/>
            <person name="Plattner H."/>
            <person name="Poulain J."/>
            <person name="Ruiz F."/>
            <person name="Serrano V."/>
            <person name="Zagulski M."/>
            <person name="Dessen P."/>
            <person name="Betermier M."/>
            <person name="Weissenbach J."/>
            <person name="Scarpelli C."/>
            <person name="Schachter V."/>
            <person name="Sperling L."/>
            <person name="Meyer E."/>
            <person name="Cohen J."/>
            <person name="Wincker P."/>
        </authorList>
    </citation>
    <scope>NUCLEOTIDE SEQUENCE [LARGE SCALE GENOMIC DNA]</scope>
    <source>
        <strain evidence="7 8">Stock d4-2</strain>
    </source>
</reference>
<dbReference type="FunFam" id="2.40.70.10:FF:000410">
    <property type="match status" value="1"/>
</dbReference>